<dbReference type="EMBL" id="AP025334">
    <property type="protein sequence ID" value="BDD48645.1"/>
    <property type="molecule type" value="Genomic_DNA"/>
</dbReference>
<keyword evidence="4 5" id="KW-0472">Membrane</keyword>
<protein>
    <submittedName>
        <fullName evidence="7">Ligase</fullName>
    </submittedName>
</protein>
<evidence type="ECO:0000256" key="5">
    <source>
        <dbReference type="SAM" id="Phobius"/>
    </source>
</evidence>
<feature type="transmembrane region" description="Helical" evidence="5">
    <location>
        <begin position="172"/>
        <end position="190"/>
    </location>
</feature>
<feature type="domain" description="O-antigen ligase-related" evidence="6">
    <location>
        <begin position="206"/>
        <end position="358"/>
    </location>
</feature>
<comment type="subcellular location">
    <subcellularLocation>
        <location evidence="1">Membrane</location>
        <topology evidence="1">Multi-pass membrane protein</topology>
    </subcellularLocation>
</comment>
<evidence type="ECO:0000256" key="2">
    <source>
        <dbReference type="ARBA" id="ARBA00022692"/>
    </source>
</evidence>
<name>A0ABM7VNR7_9ENTR</name>
<dbReference type="Proteomes" id="UP001320460">
    <property type="component" value="Chromosome"/>
</dbReference>
<evidence type="ECO:0000313" key="7">
    <source>
        <dbReference type="EMBL" id="BDD48645.1"/>
    </source>
</evidence>
<dbReference type="InterPro" id="IPR051533">
    <property type="entry name" value="WaaL-like"/>
</dbReference>
<gene>
    <name evidence="7" type="ORF">PDTA9734_01320</name>
</gene>
<keyword evidence="8" id="KW-1185">Reference proteome</keyword>
<keyword evidence="7" id="KW-0436">Ligase</keyword>
<accession>A0ABM7VNR7</accession>
<keyword evidence="2 5" id="KW-0812">Transmembrane</keyword>
<dbReference type="PANTHER" id="PTHR37422:SF17">
    <property type="entry name" value="O-ANTIGEN LIGASE"/>
    <property type="match status" value="1"/>
</dbReference>
<reference evidence="7 8" key="1">
    <citation type="submission" date="2021-12" db="EMBL/GenBank/DDBJ databases">
        <title>Complete genome sequence of Phytobacter diazotrophicus TA9734.</title>
        <authorList>
            <person name="Kubota H."/>
            <person name="Nakayama Y."/>
            <person name="Ariyoshi T."/>
        </authorList>
    </citation>
    <scope>NUCLEOTIDE SEQUENCE [LARGE SCALE GENOMIC DNA]</scope>
    <source>
        <strain evidence="7 8">TA9734</strain>
    </source>
</reference>
<feature type="transmembrane region" description="Helical" evidence="5">
    <location>
        <begin position="39"/>
        <end position="56"/>
    </location>
</feature>
<evidence type="ECO:0000256" key="4">
    <source>
        <dbReference type="ARBA" id="ARBA00023136"/>
    </source>
</evidence>
<organism evidence="7 8">
    <name type="scientific">Phytobacter diazotrophicus</name>
    <dbReference type="NCBI Taxonomy" id="395631"/>
    <lineage>
        <taxon>Bacteria</taxon>
        <taxon>Pseudomonadati</taxon>
        <taxon>Pseudomonadota</taxon>
        <taxon>Gammaproteobacteria</taxon>
        <taxon>Enterobacterales</taxon>
        <taxon>Enterobacteriaceae</taxon>
        <taxon>Phytobacter</taxon>
    </lineage>
</organism>
<keyword evidence="3 5" id="KW-1133">Transmembrane helix</keyword>
<feature type="transmembrane region" description="Helical" evidence="5">
    <location>
        <begin position="12"/>
        <end position="33"/>
    </location>
</feature>
<dbReference type="GO" id="GO:0016874">
    <property type="term" value="F:ligase activity"/>
    <property type="evidence" value="ECO:0007669"/>
    <property type="project" value="UniProtKB-KW"/>
</dbReference>
<sequence length="418" mass="47330">MKNVSIRKNYPELSANLFFIMLVLSLSTTLFTIGFSQKIFYTLGYVSFFIVCYAYFKRRELFAVVTPVFPLILALLITGVIRYCWFVYSKSDTSNFSEYDLNNLRNYDLSGKRFILSAFMIGAALVLSKFITAKTITICKVILFVAIVITAGVGCYEYFYVTHERIKLTADAASSSSYMILMAYASYLALSRKTSQALEHLFDLFYAAIIFALLILCETRISVLAFIVVTVLYLLMNGDLKRYVKGRTIIIASFVLALFIIGVTNQRWAEGIKNIEDYQTNSSTSLGARVAIWDSGIHFASHHFLFSTPYQRTTFAQSYIKEHHPGNLEGYTNVRYNMHNEFLEILTLQGVLGLLFFALIYLSYLRVAITKRVFTSAALPLSVMFVCGLADSVLINAQTAMLFLISLTLCAISFNKQR</sequence>
<dbReference type="Pfam" id="PF04932">
    <property type="entry name" value="Wzy_C"/>
    <property type="match status" value="1"/>
</dbReference>
<feature type="transmembrane region" description="Helical" evidence="5">
    <location>
        <begin position="397"/>
        <end position="414"/>
    </location>
</feature>
<feature type="transmembrane region" description="Helical" evidence="5">
    <location>
        <begin position="68"/>
        <end position="88"/>
    </location>
</feature>
<feature type="transmembrane region" description="Helical" evidence="5">
    <location>
        <begin position="197"/>
        <end position="215"/>
    </location>
</feature>
<dbReference type="RefSeq" id="WP_110296560.1">
    <property type="nucleotide sequence ID" value="NZ_AP025334.1"/>
</dbReference>
<proteinExistence type="predicted"/>
<evidence type="ECO:0000256" key="1">
    <source>
        <dbReference type="ARBA" id="ARBA00004141"/>
    </source>
</evidence>
<evidence type="ECO:0000313" key="8">
    <source>
        <dbReference type="Proteomes" id="UP001320460"/>
    </source>
</evidence>
<evidence type="ECO:0000256" key="3">
    <source>
        <dbReference type="ARBA" id="ARBA00022989"/>
    </source>
</evidence>
<dbReference type="InterPro" id="IPR007016">
    <property type="entry name" value="O-antigen_ligase-rel_domated"/>
</dbReference>
<feature type="transmembrane region" description="Helical" evidence="5">
    <location>
        <begin position="114"/>
        <end position="132"/>
    </location>
</feature>
<evidence type="ECO:0000259" key="6">
    <source>
        <dbReference type="Pfam" id="PF04932"/>
    </source>
</evidence>
<feature type="transmembrane region" description="Helical" evidence="5">
    <location>
        <begin position="141"/>
        <end position="160"/>
    </location>
</feature>
<dbReference type="PANTHER" id="PTHR37422">
    <property type="entry name" value="TEICHURONIC ACID BIOSYNTHESIS PROTEIN TUAE"/>
    <property type="match status" value="1"/>
</dbReference>
<feature type="transmembrane region" description="Helical" evidence="5">
    <location>
        <begin position="248"/>
        <end position="268"/>
    </location>
</feature>
<feature type="transmembrane region" description="Helical" evidence="5">
    <location>
        <begin position="342"/>
        <end position="361"/>
    </location>
</feature>